<dbReference type="EMBL" id="MN740430">
    <property type="protein sequence ID" value="QHU06041.1"/>
    <property type="molecule type" value="Genomic_DNA"/>
</dbReference>
<accession>A0A6C0JM11</accession>
<proteinExistence type="predicted"/>
<reference evidence="1" key="1">
    <citation type="journal article" date="2020" name="Nature">
        <title>Giant virus diversity and host interactions through global metagenomics.</title>
        <authorList>
            <person name="Schulz F."/>
            <person name="Roux S."/>
            <person name="Paez-Espino D."/>
            <person name="Jungbluth S."/>
            <person name="Walsh D.A."/>
            <person name="Denef V.J."/>
            <person name="McMahon K.D."/>
            <person name="Konstantinidis K.T."/>
            <person name="Eloe-Fadrosh E.A."/>
            <person name="Kyrpides N.C."/>
            <person name="Woyke T."/>
        </authorList>
    </citation>
    <scope>NUCLEOTIDE SEQUENCE</scope>
    <source>
        <strain evidence="1">GVMAG-M-3300027747-57</strain>
    </source>
</reference>
<organism evidence="1">
    <name type="scientific">viral metagenome</name>
    <dbReference type="NCBI Taxonomy" id="1070528"/>
    <lineage>
        <taxon>unclassified sequences</taxon>
        <taxon>metagenomes</taxon>
        <taxon>organismal metagenomes</taxon>
    </lineage>
</organism>
<name>A0A6C0JM11_9ZZZZ</name>
<dbReference type="AlphaFoldDB" id="A0A6C0JM11"/>
<protein>
    <submittedName>
        <fullName evidence="1">Uncharacterized protein</fullName>
    </submittedName>
</protein>
<sequence>MSEPRDVAIVCMQILKIIPETEIELLNDLRNFQETLWNQAPELRKAANFWKPFIHLLNNNITNIDNEWKLKVLKIINN</sequence>
<evidence type="ECO:0000313" key="1">
    <source>
        <dbReference type="EMBL" id="QHU06041.1"/>
    </source>
</evidence>